<evidence type="ECO:0000256" key="2">
    <source>
        <dbReference type="HAMAP-Rule" id="MF_00984"/>
    </source>
</evidence>
<comment type="subunit">
    <text evidence="2">Homotetramer.</text>
</comment>
<keyword evidence="1 2" id="KW-0238">DNA-binding</keyword>
<keyword evidence="5" id="KW-1185">Reference proteome</keyword>
<dbReference type="GO" id="GO:0003697">
    <property type="term" value="F:single-stranded DNA binding"/>
    <property type="evidence" value="ECO:0007669"/>
    <property type="project" value="UniProtKB-UniRule"/>
</dbReference>
<dbReference type="NCBIfam" id="TIGR00621">
    <property type="entry name" value="ssb"/>
    <property type="match status" value="1"/>
</dbReference>
<evidence type="ECO:0000313" key="4">
    <source>
        <dbReference type="EMBL" id="SFG28671.1"/>
    </source>
</evidence>
<dbReference type="STRING" id="1529.SAMN04487885_1456"/>
<protein>
    <recommendedName>
        <fullName evidence="2 3">Single-stranded DNA-binding protein</fullName>
        <shortName evidence="2">SSB</shortName>
    </recommendedName>
</protein>
<dbReference type="PANTHER" id="PTHR10302:SF27">
    <property type="entry name" value="SINGLE-STRANDED DNA-BINDING PROTEIN"/>
    <property type="match status" value="1"/>
</dbReference>
<dbReference type="GO" id="GO:0009295">
    <property type="term" value="C:nucleoid"/>
    <property type="evidence" value="ECO:0007669"/>
    <property type="project" value="TreeGrafter"/>
</dbReference>
<dbReference type="PROSITE" id="PS50935">
    <property type="entry name" value="SSB"/>
    <property type="match status" value="1"/>
</dbReference>
<proteinExistence type="inferred from homology"/>
<name>A0A1I2QSQ8_9CLOT</name>
<dbReference type="RefSeq" id="WP_074846712.1">
    <property type="nucleotide sequence ID" value="NZ_FOOE01000045.1"/>
</dbReference>
<gene>
    <name evidence="4" type="ORF">SAMN04487885_1456</name>
</gene>
<organism evidence="4 5">
    <name type="scientific">Clostridium cadaveris</name>
    <dbReference type="NCBI Taxonomy" id="1529"/>
    <lineage>
        <taxon>Bacteria</taxon>
        <taxon>Bacillati</taxon>
        <taxon>Bacillota</taxon>
        <taxon>Clostridia</taxon>
        <taxon>Eubacteriales</taxon>
        <taxon>Clostridiaceae</taxon>
        <taxon>Clostridium</taxon>
    </lineage>
</organism>
<evidence type="ECO:0000256" key="3">
    <source>
        <dbReference type="PIRNR" id="PIRNR002070"/>
    </source>
</evidence>
<dbReference type="InterPro" id="IPR012340">
    <property type="entry name" value="NA-bd_OB-fold"/>
</dbReference>
<dbReference type="OrthoDB" id="1925961at2"/>
<dbReference type="SUPFAM" id="SSF50249">
    <property type="entry name" value="Nucleic acid-binding proteins"/>
    <property type="match status" value="1"/>
</dbReference>
<dbReference type="PIRSF" id="PIRSF002070">
    <property type="entry name" value="SSB"/>
    <property type="match status" value="1"/>
</dbReference>
<evidence type="ECO:0000256" key="1">
    <source>
        <dbReference type="ARBA" id="ARBA00023125"/>
    </source>
</evidence>
<dbReference type="GO" id="GO:0006260">
    <property type="term" value="P:DNA replication"/>
    <property type="evidence" value="ECO:0007669"/>
    <property type="project" value="InterPro"/>
</dbReference>
<dbReference type="CDD" id="cd04496">
    <property type="entry name" value="SSB_OBF"/>
    <property type="match status" value="1"/>
</dbReference>
<dbReference type="PANTHER" id="PTHR10302">
    <property type="entry name" value="SINGLE-STRANDED DNA-BINDING PROTEIN"/>
    <property type="match status" value="1"/>
</dbReference>
<accession>A0A1I2QSQ8</accession>
<dbReference type="Gene3D" id="2.40.50.140">
    <property type="entry name" value="Nucleic acid-binding proteins"/>
    <property type="match status" value="1"/>
</dbReference>
<dbReference type="HAMAP" id="MF_00984">
    <property type="entry name" value="SSB"/>
    <property type="match status" value="1"/>
</dbReference>
<dbReference type="InterPro" id="IPR011344">
    <property type="entry name" value="ssDNA-bd"/>
</dbReference>
<reference evidence="4 5" key="1">
    <citation type="submission" date="2016-10" db="EMBL/GenBank/DDBJ databases">
        <authorList>
            <person name="de Groot N.N."/>
        </authorList>
    </citation>
    <scope>NUCLEOTIDE SEQUENCE [LARGE SCALE GENOMIC DNA]</scope>
    <source>
        <strain evidence="4 5">NLAE-zl-G419</strain>
    </source>
</reference>
<dbReference type="Pfam" id="PF00436">
    <property type="entry name" value="SSB"/>
    <property type="match status" value="1"/>
</dbReference>
<dbReference type="InterPro" id="IPR000424">
    <property type="entry name" value="Primosome_PriB/ssb"/>
</dbReference>
<dbReference type="Proteomes" id="UP000182135">
    <property type="component" value="Unassembled WGS sequence"/>
</dbReference>
<dbReference type="EMBL" id="FOOE01000045">
    <property type="protein sequence ID" value="SFG28671.1"/>
    <property type="molecule type" value="Genomic_DNA"/>
</dbReference>
<dbReference type="AlphaFoldDB" id="A0A1I2QSQ8"/>
<evidence type="ECO:0000313" key="5">
    <source>
        <dbReference type="Proteomes" id="UP000182135"/>
    </source>
</evidence>
<comment type="caution">
    <text evidence="2">Lacks conserved residue(s) required for the propagation of feature annotation.</text>
</comment>
<sequence>MNKLIVSGNLVKDMDLRYTQGTGMAVIRNTVAAKRKFKDKATGKYESDFIPIIAFGKTAEFIAEHFGKGEGIQVEAHMQSGSYTDKDGNKKYTLEALVENIEFMGQGGLARK</sequence>